<dbReference type="STRING" id="1618023.UH38_21865"/>
<protein>
    <submittedName>
        <fullName evidence="1">Transposase</fullName>
    </submittedName>
</protein>
<proteinExistence type="predicted"/>
<dbReference type="AlphaFoldDB" id="A0A0D8ZRF0"/>
<evidence type="ECO:0000313" key="2">
    <source>
        <dbReference type="Proteomes" id="UP000032452"/>
    </source>
</evidence>
<dbReference type="Pfam" id="PF03400">
    <property type="entry name" value="DDE_Tnp_IS1"/>
    <property type="match status" value="1"/>
</dbReference>
<keyword evidence="2" id="KW-1185">Reference proteome</keyword>
<name>A0A0D8ZRF0_9CYAN</name>
<comment type="caution">
    <text evidence="1">The sequence shown here is derived from an EMBL/GenBank/DDBJ whole genome shotgun (WGS) entry which is preliminary data.</text>
</comment>
<dbReference type="GO" id="GO:0006313">
    <property type="term" value="P:DNA transposition"/>
    <property type="evidence" value="ECO:0007669"/>
    <property type="project" value="InterPro"/>
</dbReference>
<sequence>MVICAKKQKQCFAKELEVGDCWIGLSLANSSGLILAARVGKHTDELIEELVVSTQGKTDCQQWNSDDWGGYERVLPPGVLHYIGKDKTQRLERTNGIVRQQTSRWHRRQNKFGKLWDMTKVTTRLVVSYFNWIWQHSRFKTTAAWRAELTNRPWTWHDIVTYPTIL</sequence>
<reference evidence="1 2" key="1">
    <citation type="submission" date="2015-02" db="EMBL/GenBank/DDBJ databases">
        <title>Draft genome of a novel marine cyanobacterium (Chroococcales) isolated from South Atlantic Ocean.</title>
        <authorList>
            <person name="Rigonato J."/>
            <person name="Alvarenga D.O."/>
            <person name="Branco L.H."/>
            <person name="Varani A.M."/>
            <person name="Brandini F.P."/>
            <person name="Fiore M.F."/>
        </authorList>
    </citation>
    <scope>NUCLEOTIDE SEQUENCE [LARGE SCALE GENOMIC DNA]</scope>
    <source>
        <strain evidence="1 2">CENA595</strain>
    </source>
</reference>
<evidence type="ECO:0000313" key="1">
    <source>
        <dbReference type="EMBL" id="KJH69766.1"/>
    </source>
</evidence>
<dbReference type="Proteomes" id="UP000032452">
    <property type="component" value="Unassembled WGS sequence"/>
</dbReference>
<dbReference type="GO" id="GO:0003677">
    <property type="term" value="F:DNA binding"/>
    <property type="evidence" value="ECO:0007669"/>
    <property type="project" value="InterPro"/>
</dbReference>
<organism evidence="1 2">
    <name type="scientific">Aliterella atlantica CENA595</name>
    <dbReference type="NCBI Taxonomy" id="1618023"/>
    <lineage>
        <taxon>Bacteria</taxon>
        <taxon>Bacillati</taxon>
        <taxon>Cyanobacteriota</taxon>
        <taxon>Cyanophyceae</taxon>
        <taxon>Chroococcidiopsidales</taxon>
        <taxon>Aliterellaceae</taxon>
        <taxon>Aliterella</taxon>
    </lineage>
</organism>
<dbReference type="PATRIC" id="fig|1618023.3.peg.2686"/>
<dbReference type="InterPro" id="IPR005063">
    <property type="entry name" value="Transposase_27"/>
</dbReference>
<gene>
    <name evidence="1" type="ORF">UH38_21865</name>
</gene>
<dbReference type="EMBL" id="JYON01000034">
    <property type="protein sequence ID" value="KJH69766.1"/>
    <property type="molecule type" value="Genomic_DNA"/>
</dbReference>
<accession>A0A0D8ZRF0</accession>
<dbReference type="GO" id="GO:0004803">
    <property type="term" value="F:transposase activity"/>
    <property type="evidence" value="ECO:0007669"/>
    <property type="project" value="InterPro"/>
</dbReference>